<dbReference type="GO" id="GO:0046872">
    <property type="term" value="F:metal ion binding"/>
    <property type="evidence" value="ECO:0007669"/>
    <property type="project" value="UniProtKB-KW"/>
</dbReference>
<keyword evidence="3" id="KW-0479">Metal-binding</keyword>
<dbReference type="AlphaFoldDB" id="A0A5N6M8B4"/>
<feature type="compositionally biased region" description="Acidic residues" evidence="5">
    <location>
        <begin position="164"/>
        <end position="173"/>
    </location>
</feature>
<keyword evidence="7" id="KW-1185">Reference proteome</keyword>
<dbReference type="GO" id="GO:0000785">
    <property type="term" value="C:chromatin"/>
    <property type="evidence" value="ECO:0007669"/>
    <property type="project" value="TreeGrafter"/>
</dbReference>
<proteinExistence type="inferred from homology"/>
<feature type="region of interest" description="Disordered" evidence="5">
    <location>
        <begin position="142"/>
        <end position="173"/>
    </location>
</feature>
<comment type="caution">
    <text evidence="6">The sequence shown here is derived from an EMBL/GenBank/DDBJ whole genome shotgun (WGS) entry which is preliminary data.</text>
</comment>
<dbReference type="EMBL" id="SZYD01000016">
    <property type="protein sequence ID" value="KAD3336687.1"/>
    <property type="molecule type" value="Genomic_DNA"/>
</dbReference>
<protein>
    <submittedName>
        <fullName evidence="6">Uncharacterized protein</fullName>
    </submittedName>
</protein>
<dbReference type="GO" id="GO:0003712">
    <property type="term" value="F:transcription coregulator activity"/>
    <property type="evidence" value="ECO:0007669"/>
    <property type="project" value="TreeGrafter"/>
</dbReference>
<accession>A0A5N6M8B4</accession>
<evidence type="ECO:0000256" key="5">
    <source>
        <dbReference type="SAM" id="MobiDB-lite"/>
    </source>
</evidence>
<reference evidence="6 7" key="1">
    <citation type="submission" date="2019-05" db="EMBL/GenBank/DDBJ databases">
        <title>Mikania micrantha, genome provides insights into the molecular mechanism of rapid growth.</title>
        <authorList>
            <person name="Liu B."/>
        </authorList>
    </citation>
    <scope>NUCLEOTIDE SEQUENCE [LARGE SCALE GENOMIC DNA]</scope>
    <source>
        <strain evidence="6">NLD-2019</strain>
        <tissue evidence="6">Leaf</tissue>
    </source>
</reference>
<dbReference type="PANTHER" id="PTHR12549">
    <property type="entry name" value="JMJC DOMAIN-CONTAINING HISTONE DEMETHYLATION PROTEIN"/>
    <property type="match status" value="1"/>
</dbReference>
<dbReference type="OrthoDB" id="1667110at2759"/>
<evidence type="ECO:0000256" key="4">
    <source>
        <dbReference type="ARBA" id="ARBA00023242"/>
    </source>
</evidence>
<sequence>MIRYATLATKEINVTQKDSTDVPVLGRKRKVHKLINSIKVDDQGSSMKRTKSSIQKEMLSDHSSSPKRCYSSESEEEKANVQIRKEENIWNVESDTSASNEDYNEEEDDFTLYTLRKRSKASKCIGKHAKDCRASNEKLKVKNKGDPIKNGSLNQKQCATTNNQEDDLEEEELSVNKKSKLNDVNKNPMMDKYQEADVLFLSHELNIVKTEGSMKDRRVEKDVDLIEEKKESSFLNFIPSRRNKDTGNYAKHGSLTDAEKLQHLHYVITHSSRVSESSVIIGHTTCSGERVYCAVMRYEIQVFLVKEKLTFGIWIEVDYVHGGDSLPNSSKMIAQIAIANLKLNGWLKMMGVCFVLQRKWCGCGDCLLELKRILQEDWLSSLEAKREFILNKFKIEQPNIMTTSFTTVARHILKQPIEKNQMITAFIIHLPEKKVLDQTSGLSWEPTVMWRALCEHVDPNVSSKMSQVKAIDCLLVVRLKLVHGNFSKGSFTRHCDEFISALPFQAYTDPRAGFLNLAVKLPPAVLKPDLGQRHILHMEWLKKLGKRGFRNKLHCEMSDADNIGLRMKEKKNGALFGCAAESWLRKMNVL</sequence>
<evidence type="ECO:0000313" key="6">
    <source>
        <dbReference type="EMBL" id="KAD3336687.1"/>
    </source>
</evidence>
<dbReference type="GO" id="GO:0031490">
    <property type="term" value="F:chromatin DNA binding"/>
    <property type="evidence" value="ECO:0007669"/>
    <property type="project" value="TreeGrafter"/>
</dbReference>
<feature type="region of interest" description="Disordered" evidence="5">
    <location>
        <begin position="54"/>
        <end position="80"/>
    </location>
</feature>
<evidence type="ECO:0000256" key="2">
    <source>
        <dbReference type="ARBA" id="ARBA00006801"/>
    </source>
</evidence>
<evidence type="ECO:0000256" key="1">
    <source>
        <dbReference type="ARBA" id="ARBA00004123"/>
    </source>
</evidence>
<dbReference type="InterPro" id="IPR045109">
    <property type="entry name" value="LSDs-like"/>
</dbReference>
<comment type="subcellular location">
    <subcellularLocation>
        <location evidence="1">Nucleus</location>
    </subcellularLocation>
</comment>
<dbReference type="PANTHER" id="PTHR12549:SF37">
    <property type="entry name" value="LYSINE-SPECIFIC DEMETHYLASE JMJ26"/>
    <property type="match status" value="1"/>
</dbReference>
<feature type="compositionally biased region" description="Polar residues" evidence="5">
    <location>
        <begin position="151"/>
        <end position="163"/>
    </location>
</feature>
<dbReference type="Gene3D" id="2.60.120.650">
    <property type="entry name" value="Cupin"/>
    <property type="match status" value="1"/>
</dbReference>
<dbReference type="GO" id="GO:0006357">
    <property type="term" value="P:regulation of transcription by RNA polymerase II"/>
    <property type="evidence" value="ECO:0007669"/>
    <property type="project" value="TreeGrafter"/>
</dbReference>
<dbReference type="Proteomes" id="UP000326396">
    <property type="component" value="Linkage Group LG6"/>
</dbReference>
<evidence type="ECO:0000313" key="7">
    <source>
        <dbReference type="Proteomes" id="UP000326396"/>
    </source>
</evidence>
<dbReference type="GO" id="GO:0000118">
    <property type="term" value="C:histone deacetylase complex"/>
    <property type="evidence" value="ECO:0007669"/>
    <property type="project" value="TreeGrafter"/>
</dbReference>
<dbReference type="GO" id="GO:0032454">
    <property type="term" value="F:histone H3K9 demethylase activity"/>
    <property type="evidence" value="ECO:0007669"/>
    <property type="project" value="InterPro"/>
</dbReference>
<name>A0A5N6M8B4_9ASTR</name>
<evidence type="ECO:0000256" key="3">
    <source>
        <dbReference type="ARBA" id="ARBA00022723"/>
    </source>
</evidence>
<organism evidence="6 7">
    <name type="scientific">Mikania micrantha</name>
    <name type="common">bitter vine</name>
    <dbReference type="NCBI Taxonomy" id="192012"/>
    <lineage>
        <taxon>Eukaryota</taxon>
        <taxon>Viridiplantae</taxon>
        <taxon>Streptophyta</taxon>
        <taxon>Embryophyta</taxon>
        <taxon>Tracheophyta</taxon>
        <taxon>Spermatophyta</taxon>
        <taxon>Magnoliopsida</taxon>
        <taxon>eudicotyledons</taxon>
        <taxon>Gunneridae</taxon>
        <taxon>Pentapetalae</taxon>
        <taxon>asterids</taxon>
        <taxon>campanulids</taxon>
        <taxon>Asterales</taxon>
        <taxon>Asteraceae</taxon>
        <taxon>Asteroideae</taxon>
        <taxon>Heliantheae alliance</taxon>
        <taxon>Eupatorieae</taxon>
        <taxon>Mikania</taxon>
    </lineage>
</organism>
<gene>
    <name evidence="6" type="ORF">E3N88_32206</name>
</gene>
<comment type="similarity">
    <text evidence="2">Belongs to the JARID1 histone demethylase family.</text>
</comment>
<keyword evidence="4" id="KW-0539">Nucleus</keyword>